<evidence type="ECO:0000313" key="3">
    <source>
        <dbReference type="EMBL" id="MBD8488745.1"/>
    </source>
</evidence>
<sequence>MAKKSLILIFAVKIIVLFLVGFNNLPEKAKQPNIILIYADDFGKGLLSHEGQKYIRTPHIDQLAKQGIKFTNATGSMLCAPARAALISGLHDCHEVGFEVSRGQLYKNISTGKYAHEEIENMINQGLSPIPSDQIFLGQIAQKAGYKTAQFGKLEWGFSASHHQMERHGWDHYLGYLDHNRAHGFYPPFLFENGQMIQIPGNTRMDCGKSIEMETPAAYQERWDMTGKETYSQNLFMENVLAFIRSNKENPFFLYFPTQLPHGPVAIPKVHPEIAKIDELTQIEKEYASMVKLLDDNVGQIMAELENQGIAENTMVIFTSDNGHEIYYTQQNRVLKPYTNMETGKRFDNLDHKYYSELAGDIFNGNDGRAGMKRSNLQGGLEVPLIVKWPGKIKPGSSSDLLVTNYDFLPTLAEIVGFEEKFTTDGVSFLPALLGKDQQKKHEYIVHSSFEGPTLITQEGWKIRYFIQKDTFELFYLPDDYKETHDLSEQYPEKLVHLKSKLLSACDGDFKNGWFRSSNEINVEKSSNL</sequence>
<keyword evidence="1" id="KW-0812">Transmembrane</keyword>
<dbReference type="InterPro" id="IPR052701">
    <property type="entry name" value="GAG_Ulvan_Degrading_Sulfatases"/>
</dbReference>
<evidence type="ECO:0000313" key="4">
    <source>
        <dbReference type="Proteomes" id="UP000647133"/>
    </source>
</evidence>
<reference evidence="3 4" key="1">
    <citation type="submission" date="2020-09" db="EMBL/GenBank/DDBJ databases">
        <title>Echinicola sp. CAU 1574 isolated from sand of Sido Beach.</title>
        <authorList>
            <person name="Kim W."/>
        </authorList>
    </citation>
    <scope>NUCLEOTIDE SEQUENCE [LARGE SCALE GENOMIC DNA]</scope>
    <source>
        <strain evidence="3 4">CAU 1574</strain>
    </source>
</reference>
<feature type="transmembrane region" description="Helical" evidence="1">
    <location>
        <begin position="7"/>
        <end position="25"/>
    </location>
</feature>
<dbReference type="PANTHER" id="PTHR43751">
    <property type="entry name" value="SULFATASE"/>
    <property type="match status" value="1"/>
</dbReference>
<dbReference type="InterPro" id="IPR000917">
    <property type="entry name" value="Sulfatase_N"/>
</dbReference>
<keyword evidence="1" id="KW-0472">Membrane</keyword>
<dbReference type="CDD" id="cd16145">
    <property type="entry name" value="ARS_like"/>
    <property type="match status" value="1"/>
</dbReference>
<organism evidence="3 4">
    <name type="scientific">Echinicola arenosa</name>
    <dbReference type="NCBI Taxonomy" id="2774144"/>
    <lineage>
        <taxon>Bacteria</taxon>
        <taxon>Pseudomonadati</taxon>
        <taxon>Bacteroidota</taxon>
        <taxon>Cytophagia</taxon>
        <taxon>Cytophagales</taxon>
        <taxon>Cyclobacteriaceae</taxon>
        <taxon>Echinicola</taxon>
    </lineage>
</organism>
<accession>A0ABR9AIT2</accession>
<name>A0ABR9AIT2_9BACT</name>
<dbReference type="InterPro" id="IPR017850">
    <property type="entry name" value="Alkaline_phosphatase_core_sf"/>
</dbReference>
<dbReference type="PANTHER" id="PTHR43751:SF3">
    <property type="entry name" value="SULFATASE N-TERMINAL DOMAIN-CONTAINING PROTEIN"/>
    <property type="match status" value="1"/>
</dbReference>
<dbReference type="Proteomes" id="UP000647133">
    <property type="component" value="Unassembled WGS sequence"/>
</dbReference>
<dbReference type="Gene3D" id="3.30.1120.10">
    <property type="match status" value="1"/>
</dbReference>
<evidence type="ECO:0000256" key="1">
    <source>
        <dbReference type="SAM" id="Phobius"/>
    </source>
</evidence>
<dbReference type="RefSeq" id="WP_192009597.1">
    <property type="nucleotide sequence ID" value="NZ_JACYTQ010000002.1"/>
</dbReference>
<dbReference type="Gene3D" id="3.40.720.10">
    <property type="entry name" value="Alkaline Phosphatase, subunit A"/>
    <property type="match status" value="1"/>
</dbReference>
<comment type="caution">
    <text evidence="3">The sequence shown here is derived from an EMBL/GenBank/DDBJ whole genome shotgun (WGS) entry which is preliminary data.</text>
</comment>
<keyword evidence="4" id="KW-1185">Reference proteome</keyword>
<feature type="domain" description="Sulfatase N-terminal" evidence="2">
    <location>
        <begin position="32"/>
        <end position="417"/>
    </location>
</feature>
<dbReference type="SUPFAM" id="SSF53649">
    <property type="entry name" value="Alkaline phosphatase-like"/>
    <property type="match status" value="1"/>
</dbReference>
<gene>
    <name evidence="3" type="ORF">IFO69_08315</name>
</gene>
<dbReference type="Pfam" id="PF00884">
    <property type="entry name" value="Sulfatase"/>
    <property type="match status" value="1"/>
</dbReference>
<keyword evidence="1" id="KW-1133">Transmembrane helix</keyword>
<proteinExistence type="predicted"/>
<protein>
    <submittedName>
        <fullName evidence="3">Arylsulfatase</fullName>
    </submittedName>
</protein>
<dbReference type="EMBL" id="JACYTQ010000002">
    <property type="protein sequence ID" value="MBD8488745.1"/>
    <property type="molecule type" value="Genomic_DNA"/>
</dbReference>
<evidence type="ECO:0000259" key="2">
    <source>
        <dbReference type="Pfam" id="PF00884"/>
    </source>
</evidence>